<evidence type="ECO:0000313" key="2">
    <source>
        <dbReference type="EMBL" id="MCA9380007.1"/>
    </source>
</evidence>
<dbReference type="AlphaFoldDB" id="A0A955I913"/>
<evidence type="ECO:0000313" key="3">
    <source>
        <dbReference type="Proteomes" id="UP000745577"/>
    </source>
</evidence>
<protein>
    <submittedName>
        <fullName evidence="2">Uncharacterized protein</fullName>
    </submittedName>
</protein>
<evidence type="ECO:0000256" key="1">
    <source>
        <dbReference type="SAM" id="Phobius"/>
    </source>
</evidence>
<feature type="transmembrane region" description="Helical" evidence="1">
    <location>
        <begin position="6"/>
        <end position="30"/>
    </location>
</feature>
<comment type="caution">
    <text evidence="2">The sequence shown here is derived from an EMBL/GenBank/DDBJ whole genome shotgun (WGS) entry which is preliminary data.</text>
</comment>
<keyword evidence="1" id="KW-0472">Membrane</keyword>
<dbReference type="Proteomes" id="UP000745577">
    <property type="component" value="Unassembled WGS sequence"/>
</dbReference>
<accession>A0A955I913</accession>
<name>A0A955I913_9BACT</name>
<dbReference type="EMBL" id="JAGQLL010000024">
    <property type="protein sequence ID" value="MCA9380007.1"/>
    <property type="molecule type" value="Genomic_DNA"/>
</dbReference>
<reference evidence="2" key="1">
    <citation type="submission" date="2020-04" db="EMBL/GenBank/DDBJ databases">
        <authorList>
            <person name="Zhang T."/>
        </authorList>
    </citation>
    <scope>NUCLEOTIDE SEQUENCE</scope>
    <source>
        <strain evidence="2">HKST-UBA15</strain>
    </source>
</reference>
<sequence length="98" mass="10948">MDINDFAKLVLVLSLSFSLVGIAIQIMRLLGTFNETLRLSHDILKSLTKLGEKLTEDYSKFSTHLLTLSESVSRIGSDVIVPVIGLFSFLDRFKSSKK</sequence>
<proteinExistence type="predicted"/>
<gene>
    <name evidence="2" type="ORF">KC675_02395</name>
</gene>
<reference evidence="2" key="2">
    <citation type="journal article" date="2021" name="Microbiome">
        <title>Successional dynamics and alternative stable states in a saline activated sludge microbial community over 9 years.</title>
        <authorList>
            <person name="Wang Y."/>
            <person name="Ye J."/>
            <person name="Ju F."/>
            <person name="Liu L."/>
            <person name="Boyd J.A."/>
            <person name="Deng Y."/>
            <person name="Parks D.H."/>
            <person name="Jiang X."/>
            <person name="Yin X."/>
            <person name="Woodcroft B.J."/>
            <person name="Tyson G.W."/>
            <person name="Hugenholtz P."/>
            <person name="Polz M.F."/>
            <person name="Zhang T."/>
        </authorList>
    </citation>
    <scope>NUCLEOTIDE SEQUENCE</scope>
    <source>
        <strain evidence="2">HKST-UBA15</strain>
    </source>
</reference>
<organism evidence="2 3">
    <name type="scientific">Candidatus Dojkabacteria bacterium</name>
    <dbReference type="NCBI Taxonomy" id="2099670"/>
    <lineage>
        <taxon>Bacteria</taxon>
        <taxon>Candidatus Dojkabacteria</taxon>
    </lineage>
</organism>
<keyword evidence="1" id="KW-1133">Transmembrane helix</keyword>
<keyword evidence="1" id="KW-0812">Transmembrane</keyword>